<name>A0ABU1GYW8_9GAMM</name>
<dbReference type="GO" id="GO:0008495">
    <property type="term" value="F:protoheme IX farnesyltransferase activity"/>
    <property type="evidence" value="ECO:0007669"/>
    <property type="project" value="UniProtKB-EC"/>
</dbReference>
<keyword evidence="6 9" id="KW-0350">Heme biosynthesis</keyword>
<comment type="similarity">
    <text evidence="9">Belongs to the UbiA prenyltransferase family. Protoheme IX farnesyltransferase subfamily.</text>
</comment>
<feature type="transmembrane region" description="Helical" evidence="9">
    <location>
        <begin position="79"/>
        <end position="100"/>
    </location>
</feature>
<dbReference type="NCBIfam" id="TIGR01473">
    <property type="entry name" value="cyoE_ctaB"/>
    <property type="match status" value="1"/>
</dbReference>
<dbReference type="NCBIfam" id="NF003348">
    <property type="entry name" value="PRK04375.1-1"/>
    <property type="match status" value="1"/>
</dbReference>
<evidence type="ECO:0000256" key="8">
    <source>
        <dbReference type="ARBA" id="ARBA00047690"/>
    </source>
</evidence>
<dbReference type="InterPro" id="IPR006369">
    <property type="entry name" value="Protohaem_IX_farnesylTrfase"/>
</dbReference>
<keyword evidence="4 9" id="KW-0812">Transmembrane</keyword>
<feature type="transmembrane region" description="Helical" evidence="9">
    <location>
        <begin position="147"/>
        <end position="171"/>
    </location>
</feature>
<dbReference type="PANTHER" id="PTHR43448:SF2">
    <property type="entry name" value="PROTOHEME IX FARNESYLTRANSFERASE, MITOCHONDRIAL"/>
    <property type="match status" value="1"/>
</dbReference>
<keyword evidence="2 9" id="KW-1003">Cell membrane</keyword>
<reference evidence="10 11" key="1">
    <citation type="submission" date="2023-04" db="EMBL/GenBank/DDBJ databases">
        <title>A long-awaited taxogenomic arrangement of the family Halomonadaceae.</title>
        <authorList>
            <person name="De La Haba R."/>
            <person name="Chuvochina M."/>
            <person name="Wittouck S."/>
            <person name="Arahal D.R."/>
            <person name="Sanchez-Porro C."/>
            <person name="Hugenholtz P."/>
            <person name="Ventosa A."/>
        </authorList>
    </citation>
    <scope>NUCLEOTIDE SEQUENCE [LARGE SCALE GENOMIC DNA]</scope>
    <source>
        <strain evidence="10 11">DSM 22428</strain>
    </source>
</reference>
<comment type="subcellular location">
    <subcellularLocation>
        <location evidence="9">Cell membrane</location>
        <topology evidence="9">Multi-pass membrane protein</topology>
    </subcellularLocation>
    <subcellularLocation>
        <location evidence="1">Membrane</location>
        <topology evidence="1">Multi-pass membrane protein</topology>
    </subcellularLocation>
</comment>
<dbReference type="HAMAP" id="MF_00154">
    <property type="entry name" value="CyoE_CtaB"/>
    <property type="match status" value="1"/>
</dbReference>
<organism evidence="10 11">
    <name type="scientific">Larsenimonas suaedae</name>
    <dbReference type="NCBI Taxonomy" id="1851019"/>
    <lineage>
        <taxon>Bacteria</taxon>
        <taxon>Pseudomonadati</taxon>
        <taxon>Pseudomonadota</taxon>
        <taxon>Gammaproteobacteria</taxon>
        <taxon>Oceanospirillales</taxon>
        <taxon>Halomonadaceae</taxon>
        <taxon>Larsenimonas</taxon>
    </lineage>
</organism>
<feature type="transmembrane region" description="Helical" evidence="9">
    <location>
        <begin position="260"/>
        <end position="280"/>
    </location>
</feature>
<feature type="transmembrane region" description="Helical" evidence="9">
    <location>
        <begin position="208"/>
        <end position="224"/>
    </location>
</feature>
<evidence type="ECO:0000313" key="10">
    <source>
        <dbReference type="EMBL" id="MDR5897244.1"/>
    </source>
</evidence>
<evidence type="ECO:0000256" key="5">
    <source>
        <dbReference type="ARBA" id="ARBA00022989"/>
    </source>
</evidence>
<evidence type="ECO:0000256" key="6">
    <source>
        <dbReference type="ARBA" id="ARBA00023133"/>
    </source>
</evidence>
<proteinExistence type="inferred from homology"/>
<evidence type="ECO:0000256" key="9">
    <source>
        <dbReference type="HAMAP-Rule" id="MF_00154"/>
    </source>
</evidence>
<evidence type="ECO:0000256" key="1">
    <source>
        <dbReference type="ARBA" id="ARBA00004141"/>
    </source>
</evidence>
<dbReference type="InterPro" id="IPR030470">
    <property type="entry name" value="UbiA_prenylTrfase_CS"/>
</dbReference>
<dbReference type="Proteomes" id="UP001269375">
    <property type="component" value="Unassembled WGS sequence"/>
</dbReference>
<dbReference type="Pfam" id="PF01040">
    <property type="entry name" value="UbiA"/>
    <property type="match status" value="1"/>
</dbReference>
<feature type="transmembrane region" description="Helical" evidence="9">
    <location>
        <begin position="12"/>
        <end position="29"/>
    </location>
</feature>
<dbReference type="PANTHER" id="PTHR43448">
    <property type="entry name" value="PROTOHEME IX FARNESYLTRANSFERASE, MITOCHONDRIAL"/>
    <property type="match status" value="1"/>
</dbReference>
<dbReference type="EC" id="2.5.1.141" evidence="9"/>
<dbReference type="InterPro" id="IPR000537">
    <property type="entry name" value="UbiA_prenyltransferase"/>
</dbReference>
<accession>A0ABU1GYW8</accession>
<feature type="transmembrane region" description="Helical" evidence="9">
    <location>
        <begin position="35"/>
        <end position="59"/>
    </location>
</feature>
<keyword evidence="7 9" id="KW-0472">Membrane</keyword>
<gene>
    <name evidence="9 10" type="primary">cyoE</name>
    <name evidence="10" type="ORF">QC825_14330</name>
</gene>
<dbReference type="EMBL" id="JARWAO010000009">
    <property type="protein sequence ID" value="MDR5897244.1"/>
    <property type="molecule type" value="Genomic_DNA"/>
</dbReference>
<dbReference type="CDD" id="cd13957">
    <property type="entry name" value="PT_UbiA_Cox10"/>
    <property type="match status" value="1"/>
</dbReference>
<keyword evidence="11" id="KW-1185">Reference proteome</keyword>
<dbReference type="PROSITE" id="PS00943">
    <property type="entry name" value="UBIA"/>
    <property type="match status" value="1"/>
</dbReference>
<feature type="transmembrane region" description="Helical" evidence="9">
    <location>
        <begin position="106"/>
        <end position="126"/>
    </location>
</feature>
<dbReference type="RefSeq" id="WP_251595284.1">
    <property type="nucleotide sequence ID" value="NZ_JAMLJI010000005.1"/>
</dbReference>
<keyword evidence="5 9" id="KW-1133">Transmembrane helix</keyword>
<comment type="caution">
    <text evidence="10">The sequence shown here is derived from an EMBL/GenBank/DDBJ whole genome shotgun (WGS) entry which is preliminary data.</text>
</comment>
<comment type="pathway">
    <text evidence="9">Porphyrin-containing compound metabolism; heme O biosynthesis; heme O from protoheme: step 1/1.</text>
</comment>
<comment type="function">
    <text evidence="9">Converts heme B (protoheme IX) to heme O by substitution of the vinyl group on carbon 2 of heme B porphyrin ring with a hydroxyethyl farnesyl side group.</text>
</comment>
<dbReference type="InterPro" id="IPR044878">
    <property type="entry name" value="UbiA_sf"/>
</dbReference>
<evidence type="ECO:0000256" key="7">
    <source>
        <dbReference type="ARBA" id="ARBA00023136"/>
    </source>
</evidence>
<evidence type="ECO:0000313" key="11">
    <source>
        <dbReference type="Proteomes" id="UP001269375"/>
    </source>
</evidence>
<feature type="transmembrane region" description="Helical" evidence="9">
    <location>
        <begin position="230"/>
        <end position="248"/>
    </location>
</feature>
<comment type="miscellaneous">
    <text evidence="9">Carbon 2 of the heme B porphyrin ring is defined according to the Fischer nomenclature.</text>
</comment>
<evidence type="ECO:0000256" key="2">
    <source>
        <dbReference type="ARBA" id="ARBA00022475"/>
    </source>
</evidence>
<protein>
    <recommendedName>
        <fullName evidence="9">Protoheme IX farnesyltransferase</fullName>
        <ecNumber evidence="9">2.5.1.141</ecNumber>
    </recommendedName>
    <alternativeName>
        <fullName evidence="9">Heme B farnesyltransferase</fullName>
    </alternativeName>
    <alternativeName>
        <fullName evidence="9">Heme O synthase</fullName>
    </alternativeName>
</protein>
<evidence type="ECO:0000256" key="3">
    <source>
        <dbReference type="ARBA" id="ARBA00022679"/>
    </source>
</evidence>
<evidence type="ECO:0000256" key="4">
    <source>
        <dbReference type="ARBA" id="ARBA00022692"/>
    </source>
</evidence>
<comment type="catalytic activity">
    <reaction evidence="8 9">
        <text>heme b + (2E,6E)-farnesyl diphosphate + H2O = Fe(II)-heme o + diphosphate</text>
        <dbReference type="Rhea" id="RHEA:28070"/>
        <dbReference type="ChEBI" id="CHEBI:15377"/>
        <dbReference type="ChEBI" id="CHEBI:33019"/>
        <dbReference type="ChEBI" id="CHEBI:60344"/>
        <dbReference type="ChEBI" id="CHEBI:60530"/>
        <dbReference type="ChEBI" id="CHEBI:175763"/>
        <dbReference type="EC" id="2.5.1.141"/>
    </reaction>
</comment>
<sequence>MLKNYVQITKPGIIFGNLISVTGGFFLASKGSPDWPLFLATLIGVSLVIASGCVVNNYVDRDIDRRMARTEQRVLVQGLISPAICLPYSIVLGLAGVGVLALYTNVVAVIFAMIGFFVYVFLYTLWLKRGSVHGTLIGSISGACPPVIGYCAVAGQFDAAALCLLIIFSLWQMPHSYAIGIFRYDDYASASIPVLPVKHGIKTAKKHIKIYIVAFWIASLALTLLGYTGIFYFVVALFLGGYWLYLAVCPKARTDDAQWARRLFFFSIIIVMVMSFAMAVDYQPTA</sequence>
<dbReference type="Gene3D" id="1.10.357.140">
    <property type="entry name" value="UbiA prenyltransferase"/>
    <property type="match status" value="1"/>
</dbReference>
<keyword evidence="3 9" id="KW-0808">Transferase</keyword>